<accession>A0ABZ1WLF6</accession>
<evidence type="ECO:0000256" key="1">
    <source>
        <dbReference type="ARBA" id="ARBA00022801"/>
    </source>
</evidence>
<dbReference type="RefSeq" id="WP_329501110.1">
    <property type="nucleotide sequence ID" value="NZ_CP108460.1"/>
</dbReference>
<evidence type="ECO:0000259" key="2">
    <source>
        <dbReference type="SMART" id="SM00331"/>
    </source>
</evidence>
<feature type="domain" description="PPM-type phosphatase" evidence="2">
    <location>
        <begin position="163"/>
        <end position="381"/>
    </location>
</feature>
<gene>
    <name evidence="3" type="ORF">OG469_35305</name>
</gene>
<dbReference type="EMBL" id="CP108482">
    <property type="protein sequence ID" value="WUS61795.1"/>
    <property type="molecule type" value="Genomic_DNA"/>
</dbReference>
<dbReference type="InterPro" id="IPR052016">
    <property type="entry name" value="Bact_Sigma-Reg"/>
</dbReference>
<keyword evidence="1" id="KW-0378">Hydrolase</keyword>
<protein>
    <submittedName>
        <fullName evidence="3">Serine/threonine-protein phosphatase</fullName>
    </submittedName>
</protein>
<dbReference type="Pfam" id="PF07228">
    <property type="entry name" value="SpoIIE"/>
    <property type="match status" value="1"/>
</dbReference>
<sequence length="385" mass="41518">MLAEVLEASHRAAPWEVPDLVRAAARRLGLGEAEVFLADLQQRVLVPLPDPELREPPEALDVDGTLAGRAYRARRIETAAGPPVVGWVPLADGMERVGVLRVGAHLARGRLRDRARALASLVSLLVVSKASFSDVLVRTGRTRPMSLQSELLWAFVPPRTIGSRHVTSSAALEPAYEAAGDAFDHSLAGDLLHLTVVDAMGHDLASGGASAVALAACRSTRRADGTLADIVETIDTTLTRWIPDRLLTAVIADFDTATGRLSWVNCGHPPPLLIRGGRVVPGALERDAHPPLGIDEHHRPVPVHRARLQPGDRILVHTDGVTEARSAAGDTFGEQRLIDTVVRATATGDPAPEALRRLMHALLAHRDHDLRDDATVMLVEWHPDR</sequence>
<dbReference type="SMART" id="SM00331">
    <property type="entry name" value="PP2C_SIG"/>
    <property type="match status" value="1"/>
</dbReference>
<evidence type="ECO:0000313" key="3">
    <source>
        <dbReference type="EMBL" id="WUS61795.1"/>
    </source>
</evidence>
<keyword evidence="4" id="KW-1185">Reference proteome</keyword>
<dbReference type="InterPro" id="IPR036457">
    <property type="entry name" value="PPM-type-like_dom_sf"/>
</dbReference>
<dbReference type="PANTHER" id="PTHR43156:SF2">
    <property type="entry name" value="STAGE II SPORULATION PROTEIN E"/>
    <property type="match status" value="1"/>
</dbReference>
<proteinExistence type="predicted"/>
<dbReference type="InterPro" id="IPR001932">
    <property type="entry name" value="PPM-type_phosphatase-like_dom"/>
</dbReference>
<reference evidence="3 4" key="1">
    <citation type="submission" date="2022-10" db="EMBL/GenBank/DDBJ databases">
        <title>The complete genomes of actinobacterial strains from the NBC collection.</title>
        <authorList>
            <person name="Joergensen T.S."/>
            <person name="Alvarez Arevalo M."/>
            <person name="Sterndorff E.B."/>
            <person name="Faurdal D."/>
            <person name="Vuksanovic O."/>
            <person name="Mourched A.-S."/>
            <person name="Charusanti P."/>
            <person name="Shaw S."/>
            <person name="Blin K."/>
            <person name="Weber T."/>
        </authorList>
    </citation>
    <scope>NUCLEOTIDE SEQUENCE [LARGE SCALE GENOMIC DNA]</scope>
    <source>
        <strain evidence="3 4">NBC_01247</strain>
    </source>
</reference>
<name>A0ABZ1WLF6_9ACTN</name>
<dbReference type="PANTHER" id="PTHR43156">
    <property type="entry name" value="STAGE II SPORULATION PROTEIN E-RELATED"/>
    <property type="match status" value="1"/>
</dbReference>
<evidence type="ECO:0000313" key="4">
    <source>
        <dbReference type="Proteomes" id="UP001432014"/>
    </source>
</evidence>
<dbReference type="Gene3D" id="3.60.40.10">
    <property type="entry name" value="PPM-type phosphatase domain"/>
    <property type="match status" value="1"/>
</dbReference>
<organism evidence="3 4">
    <name type="scientific">Kitasatospora herbaricolor</name>
    <dbReference type="NCBI Taxonomy" id="68217"/>
    <lineage>
        <taxon>Bacteria</taxon>
        <taxon>Bacillati</taxon>
        <taxon>Actinomycetota</taxon>
        <taxon>Actinomycetes</taxon>
        <taxon>Kitasatosporales</taxon>
        <taxon>Streptomycetaceae</taxon>
        <taxon>Kitasatospora</taxon>
    </lineage>
</organism>
<dbReference type="SUPFAM" id="SSF81606">
    <property type="entry name" value="PP2C-like"/>
    <property type="match status" value="1"/>
</dbReference>
<dbReference type="Proteomes" id="UP001432014">
    <property type="component" value="Chromosome"/>
</dbReference>